<reference evidence="1 2" key="1">
    <citation type="submission" date="2024-05" db="EMBL/GenBank/DDBJ databases">
        <title>A draft genome resource for the thread blight pathogen Marasmius tenuissimus strain MS-2.</title>
        <authorList>
            <person name="Yulfo-Soto G.E."/>
            <person name="Baruah I.K."/>
            <person name="Amoako-Attah I."/>
            <person name="Bukari Y."/>
            <person name="Meinhardt L.W."/>
            <person name="Bailey B.A."/>
            <person name="Cohen S.P."/>
        </authorList>
    </citation>
    <scope>NUCLEOTIDE SEQUENCE [LARGE SCALE GENOMIC DNA]</scope>
    <source>
        <strain evidence="1 2">MS-2</strain>
    </source>
</reference>
<evidence type="ECO:0000313" key="2">
    <source>
        <dbReference type="Proteomes" id="UP001437256"/>
    </source>
</evidence>
<accession>A0ABR2ZTA4</accession>
<organism evidence="1 2">
    <name type="scientific">Marasmius tenuissimus</name>
    <dbReference type="NCBI Taxonomy" id="585030"/>
    <lineage>
        <taxon>Eukaryota</taxon>
        <taxon>Fungi</taxon>
        <taxon>Dikarya</taxon>
        <taxon>Basidiomycota</taxon>
        <taxon>Agaricomycotina</taxon>
        <taxon>Agaricomycetes</taxon>
        <taxon>Agaricomycetidae</taxon>
        <taxon>Agaricales</taxon>
        <taxon>Marasmiineae</taxon>
        <taxon>Marasmiaceae</taxon>
        <taxon>Marasmius</taxon>
    </lineage>
</organism>
<dbReference type="EMBL" id="JBBXMP010000059">
    <property type="protein sequence ID" value="KAL0064628.1"/>
    <property type="molecule type" value="Genomic_DNA"/>
</dbReference>
<comment type="caution">
    <text evidence="1">The sequence shown here is derived from an EMBL/GenBank/DDBJ whole genome shotgun (WGS) entry which is preliminary data.</text>
</comment>
<name>A0ABR2ZTA4_9AGAR</name>
<gene>
    <name evidence="1" type="ORF">AAF712_008460</name>
</gene>
<sequence length="62" mass="7142">MIIRLRRESEGSYTVHEISHASDNIYDFMKRNILPYESASFSKYEGLAESETKQHSKGSSTK</sequence>
<keyword evidence="2" id="KW-1185">Reference proteome</keyword>
<evidence type="ECO:0000313" key="1">
    <source>
        <dbReference type="EMBL" id="KAL0064628.1"/>
    </source>
</evidence>
<protein>
    <submittedName>
        <fullName evidence="1">Uncharacterized protein</fullName>
    </submittedName>
</protein>
<dbReference type="Proteomes" id="UP001437256">
    <property type="component" value="Unassembled WGS sequence"/>
</dbReference>
<proteinExistence type="predicted"/>